<dbReference type="EMBL" id="JAAQYP010000045">
    <property type="protein sequence ID" value="NNA97965.1"/>
    <property type="molecule type" value="Genomic_DNA"/>
</dbReference>
<dbReference type="Proteomes" id="UP000542111">
    <property type="component" value="Unassembled WGS sequence"/>
</dbReference>
<dbReference type="PANTHER" id="PTHR48079:SF6">
    <property type="entry name" value="NAD(P)-BINDING DOMAIN-CONTAINING PROTEIN-RELATED"/>
    <property type="match status" value="1"/>
</dbReference>
<proteinExistence type="predicted"/>
<evidence type="ECO:0000313" key="2">
    <source>
        <dbReference type="EMBL" id="NNA97965.1"/>
    </source>
</evidence>
<dbReference type="AlphaFoldDB" id="A0A7Y1QNA6"/>
<dbReference type="GO" id="GO:0005737">
    <property type="term" value="C:cytoplasm"/>
    <property type="evidence" value="ECO:0007669"/>
    <property type="project" value="TreeGrafter"/>
</dbReference>
<accession>A0A7Y1QNA6</accession>
<dbReference type="InterPro" id="IPR001509">
    <property type="entry name" value="Epimerase_deHydtase"/>
</dbReference>
<comment type="caution">
    <text evidence="2">The sequence shown here is derived from an EMBL/GenBank/DDBJ whole genome shotgun (WGS) entry which is preliminary data.</text>
</comment>
<evidence type="ECO:0000259" key="1">
    <source>
        <dbReference type="Pfam" id="PF01370"/>
    </source>
</evidence>
<organism evidence="2 3">
    <name type="scientific">Pseudomonas gessardii</name>
    <dbReference type="NCBI Taxonomy" id="78544"/>
    <lineage>
        <taxon>Bacteria</taxon>
        <taxon>Pseudomonadati</taxon>
        <taxon>Pseudomonadota</taxon>
        <taxon>Gammaproteobacteria</taxon>
        <taxon>Pseudomonadales</taxon>
        <taxon>Pseudomonadaceae</taxon>
        <taxon>Pseudomonas</taxon>
    </lineage>
</organism>
<protein>
    <submittedName>
        <fullName evidence="2">NAD-dependent epimerase/dehydratase family protein</fullName>
    </submittedName>
</protein>
<dbReference type="Pfam" id="PF01370">
    <property type="entry name" value="Epimerase"/>
    <property type="match status" value="1"/>
</dbReference>
<dbReference type="InterPro" id="IPR051783">
    <property type="entry name" value="NAD(P)-dependent_oxidoreduct"/>
</dbReference>
<feature type="domain" description="NAD-dependent epimerase/dehydratase" evidence="1">
    <location>
        <begin position="4"/>
        <end position="173"/>
    </location>
</feature>
<evidence type="ECO:0000313" key="3">
    <source>
        <dbReference type="Proteomes" id="UP000542111"/>
    </source>
</evidence>
<name>A0A7Y1QNA6_9PSED</name>
<dbReference type="SUPFAM" id="SSF51735">
    <property type="entry name" value="NAD(P)-binding Rossmann-fold domains"/>
    <property type="match status" value="1"/>
</dbReference>
<dbReference type="GO" id="GO:0004029">
    <property type="term" value="F:aldehyde dehydrogenase (NAD+) activity"/>
    <property type="evidence" value="ECO:0007669"/>
    <property type="project" value="TreeGrafter"/>
</dbReference>
<dbReference type="InterPro" id="IPR036291">
    <property type="entry name" value="NAD(P)-bd_dom_sf"/>
</dbReference>
<dbReference type="Gene3D" id="3.40.50.720">
    <property type="entry name" value="NAD(P)-binding Rossmann-like Domain"/>
    <property type="match status" value="1"/>
</dbReference>
<dbReference type="PANTHER" id="PTHR48079">
    <property type="entry name" value="PROTEIN YEEZ"/>
    <property type="match status" value="1"/>
</dbReference>
<dbReference type="RefSeq" id="WP_169898673.1">
    <property type="nucleotide sequence ID" value="NZ_JAAQYP010000045.1"/>
</dbReference>
<reference evidence="2 3" key="1">
    <citation type="journal article" date="2020" name="Front. Microbiol.">
        <title>Genetic Organization of the aprX-lipA2 Operon Affects the Proteolytic Potential of Pseudomonas Species in Milk.</title>
        <authorList>
            <person name="Maier C."/>
            <person name="Huptas C."/>
            <person name="von Neubeck M."/>
            <person name="Scherer S."/>
            <person name="Wenning M."/>
            <person name="Lucking G."/>
        </authorList>
    </citation>
    <scope>NUCLEOTIDE SEQUENCE [LARGE SCALE GENOMIC DNA]</scope>
    <source>
        <strain evidence="2 3">G4779</strain>
    </source>
</reference>
<gene>
    <name evidence="2" type="ORF">HBO33_22625</name>
</gene>
<sequence>MNNVLVTGANGFIGRAVCTHLAGDGHSVRALVRSRPDGLTGVEYVIGDFDDASILESALRGIDSVVHLAARAHQFKDGAQDALSAFRAVNRDAAVRFAAACLASGVRRFVFISSIGVNGSQTFDTPFSESSPVGPHAPYAVSKLEAEEQLLTLVSGTGMELVIIRPPLVYAGNAPGNFKRLLKLVSMGLPLPFKSVCNKRSMISLDNLADFIRVCVVHPKAANELFLISDGIDVSLPDILKKLGEGMSKKQKLLPVPVRFMMLGASLLGKKAMFEQLCGSLVIDASKSRRLLGWKAPEDTETALIKSGDSYRKSLDL</sequence>